<dbReference type="AlphaFoldDB" id="A0A502HV28"/>
<evidence type="ECO:0000313" key="1">
    <source>
        <dbReference type="EMBL" id="TPG77206.1"/>
    </source>
</evidence>
<gene>
    <name evidence="1" type="ORF">EAH74_28230</name>
</gene>
<proteinExistence type="predicted"/>
<reference evidence="1 2" key="1">
    <citation type="journal article" date="2019" name="Environ. Microbiol.">
        <title>Species interactions and distinct microbial communities in high Arctic permafrost affected cryosols are associated with the CH4 and CO2 gas fluxes.</title>
        <authorList>
            <person name="Altshuler I."/>
            <person name="Hamel J."/>
            <person name="Turney S."/>
            <person name="Magnuson E."/>
            <person name="Levesque R."/>
            <person name="Greer C."/>
            <person name="Whyte L.G."/>
        </authorList>
    </citation>
    <scope>NUCLEOTIDE SEQUENCE [LARGE SCALE GENOMIC DNA]</scope>
    <source>
        <strain evidence="1 2">OWC5</strain>
    </source>
</reference>
<comment type="caution">
    <text evidence="1">The sequence shown here is derived from an EMBL/GenBank/DDBJ whole genome shotgun (WGS) entry which is preliminary data.</text>
</comment>
<accession>A0A502HV28</accession>
<protein>
    <submittedName>
        <fullName evidence="1">Uncharacterized protein</fullName>
    </submittedName>
</protein>
<evidence type="ECO:0000313" key="2">
    <source>
        <dbReference type="Proteomes" id="UP000320914"/>
    </source>
</evidence>
<dbReference type="RefSeq" id="WP_140683013.1">
    <property type="nucleotide sequence ID" value="NZ_RCZA01000014.1"/>
</dbReference>
<organism evidence="1 2">
    <name type="scientific">Pseudomonas mandelii</name>
    <dbReference type="NCBI Taxonomy" id="75612"/>
    <lineage>
        <taxon>Bacteria</taxon>
        <taxon>Pseudomonadati</taxon>
        <taxon>Pseudomonadota</taxon>
        <taxon>Gammaproteobacteria</taxon>
        <taxon>Pseudomonadales</taxon>
        <taxon>Pseudomonadaceae</taxon>
        <taxon>Pseudomonas</taxon>
    </lineage>
</organism>
<name>A0A502HV28_9PSED</name>
<dbReference type="Proteomes" id="UP000320914">
    <property type="component" value="Unassembled WGS sequence"/>
</dbReference>
<dbReference type="EMBL" id="RCZA01000014">
    <property type="protein sequence ID" value="TPG77206.1"/>
    <property type="molecule type" value="Genomic_DNA"/>
</dbReference>
<sequence length="183" mass="20798">MTYVGAFANSDIHPDLLIITSIHKPPREAVRLCRLSDGLRLTLPPSRVSVIPDGTGAFEEHMAVEIKKARKLSSSIFAPDSPQSEGGSMDEYLEITSLAEASYRLPAITTYVIQQEYKRFSHPKYSVTDCWRHVCLRCDLFGLKRPSLGFVRSRLGVYSGHLFRAELEQRLQGDKYRIKLKQR</sequence>